<protein>
    <submittedName>
        <fullName evidence="2">Spore maturation protein CgeB</fullName>
    </submittedName>
</protein>
<dbReference type="EMBL" id="FNFL01000003">
    <property type="protein sequence ID" value="SDK13756.1"/>
    <property type="molecule type" value="Genomic_DNA"/>
</dbReference>
<name>A0A1G8ZF65_9BACI</name>
<dbReference type="SUPFAM" id="SSF53756">
    <property type="entry name" value="UDP-Glycosyltransferase/glycogen phosphorylase"/>
    <property type="match status" value="1"/>
</dbReference>
<reference evidence="2 3" key="1">
    <citation type="submission" date="2016-10" db="EMBL/GenBank/DDBJ databases">
        <authorList>
            <person name="de Groot N.N."/>
        </authorList>
    </citation>
    <scope>NUCLEOTIDE SEQUENCE [LARGE SCALE GENOMIC DNA]</scope>
    <source>
        <strain evidence="2 3">CGMCC 1.6502</strain>
    </source>
</reference>
<dbReference type="Pfam" id="PF13524">
    <property type="entry name" value="Glyco_trans_1_2"/>
    <property type="match status" value="1"/>
</dbReference>
<dbReference type="InterPro" id="IPR055259">
    <property type="entry name" value="YkvP/CgeB_Glyco_trans-like"/>
</dbReference>
<evidence type="ECO:0000313" key="3">
    <source>
        <dbReference type="Proteomes" id="UP000198694"/>
    </source>
</evidence>
<accession>A0A1G8ZF65</accession>
<sequence>MTINIKQRLKAIQEKRSWINKRNPGILYSELSHGSHWYKNTKYNIHYNEKNNYIDVDIPSNEHSYLNYLEKSSNFDEIPNHSVTYKAGNKDNLVVFEGNKTGDLIVELFIIGYSRNGRIETYSVPLNDRREITFPEKVEKLRLALRLKGRGKFKIDNLCLNNNKLWLINDEKAYGKYYPLDFYGWYAPKTPELIYNKEDNLFQANFDVHSNFSYLVYDEPNTNFETIYGNGIPITEDTLSVYFNGQKSENVEIKLVIILYSGNKKQTRFEVELNERKLLKMHEEFDHMRLALRVSGSGTFNVEEIIINNEIYWWGQELPQSKKHIEIECQKSYRLTNETLIGWKRQDDKINYSFKYDIFHSKLKGNQFVHLTCINENNTEFITPEKGMSYTIHPTGEIYRDTKVSLLVIGIREGTSKIIGEVPFNEGVDFVFEKNINSIMFLVRVMGQGLYKNLEINIDEKPIEVTNSMKLDLSNIVWHPTSKKNIKLTSENNSLAGNINIPDGKHLYIAYKENNTSFGKLPTTLLMSVQKGYEYEFSVQSQANDGVNLLPMFIGYSNNKKIQVLQLKPNSSTKIKPLPEVTQFRIALRVAGQGDFKINEFSIKETESVKNDKTIKYVDKYEVDKLDLLPAKPLNNLKMAVIFDEFTYACYKHECNLITFTPDNWLEVLTSEEPDLLMIESAWNGNGGAWNKKVGDYGEENMKPLNSLVEWCKEKNIPTVFWNKEDPVHYNRFIKTAKKFDYIYTTDENMIEFYQESVGHSNVYVLPFAAQPLIHNPIKIVNKRERKACFAGSYYRHHTERSVDMDRLLDSASKYGLDIYDRNYLMTKKGLMPNHQFPERLQPYIKGNLKYYEIDKAYKGYQVMINVNTVKDSPTMFSRRVFEGLACGTPVISTYAKGVQNFFGDLVEMKEDSEELDKSFRNILEDEAFYNKKSITGIREVLTKHTYTNRISSIVNNAKLNFDYQYPQVSVIAFAATKQEYEQIINQYERQNYANKKLLLLVDTFEGYLELFNTHNDNRVQTFIRSYMHNYNNILEWIDTPYVAFFSNKDYYGRNYLNDLMLSTLYTDSDFIGKSNYFTVNKRGIIEMNNGEDYTFVSTLSPSRCVAKTSSFSSDSLERILMKFSSGEDLSEYFRFGNRFYSGDKFNYLEGGNKESPGENLGNEIEAYIEI</sequence>
<dbReference type="STRING" id="407036.SAMN05216243_1974"/>
<proteinExistence type="predicted"/>
<dbReference type="Gene3D" id="3.40.50.2000">
    <property type="entry name" value="Glycogen Phosphorylase B"/>
    <property type="match status" value="1"/>
</dbReference>
<dbReference type="AlphaFoldDB" id="A0A1G8ZF65"/>
<evidence type="ECO:0000313" key="2">
    <source>
        <dbReference type="EMBL" id="SDK13756.1"/>
    </source>
</evidence>
<gene>
    <name evidence="2" type="ORF">SAMN05216243_1974</name>
</gene>
<organism evidence="2 3">
    <name type="scientific">Sediminibacillus albus</name>
    <dbReference type="NCBI Taxonomy" id="407036"/>
    <lineage>
        <taxon>Bacteria</taxon>
        <taxon>Bacillati</taxon>
        <taxon>Bacillota</taxon>
        <taxon>Bacilli</taxon>
        <taxon>Bacillales</taxon>
        <taxon>Bacillaceae</taxon>
        <taxon>Sediminibacillus</taxon>
    </lineage>
</organism>
<dbReference type="Proteomes" id="UP000198694">
    <property type="component" value="Unassembled WGS sequence"/>
</dbReference>
<dbReference type="RefSeq" id="WP_093213516.1">
    <property type="nucleotide sequence ID" value="NZ_FNFL01000003.1"/>
</dbReference>
<dbReference type="OrthoDB" id="7019976at2"/>
<feature type="domain" description="Spore protein YkvP/CgeB glycosyl transferase-like" evidence="1">
    <location>
        <begin position="844"/>
        <end position="954"/>
    </location>
</feature>
<keyword evidence="3" id="KW-1185">Reference proteome</keyword>
<evidence type="ECO:0000259" key="1">
    <source>
        <dbReference type="Pfam" id="PF13524"/>
    </source>
</evidence>